<dbReference type="SUPFAM" id="SSF102114">
    <property type="entry name" value="Radical SAM enzymes"/>
    <property type="match status" value="1"/>
</dbReference>
<evidence type="ECO:0000313" key="1">
    <source>
        <dbReference type="EMBL" id="OGM03673.1"/>
    </source>
</evidence>
<dbReference type="EMBL" id="MGFH01000158">
    <property type="protein sequence ID" value="OGM03673.1"/>
    <property type="molecule type" value="Genomic_DNA"/>
</dbReference>
<comment type="caution">
    <text evidence="1">The sequence shown here is derived from an EMBL/GenBank/DDBJ whole genome shotgun (WGS) entry which is preliminary data.</text>
</comment>
<dbReference type="InterPro" id="IPR058240">
    <property type="entry name" value="rSAM_sf"/>
</dbReference>
<proteinExistence type="predicted"/>
<accession>A0A1F7WLG6</accession>
<evidence type="ECO:0008006" key="3">
    <source>
        <dbReference type="Google" id="ProtNLM"/>
    </source>
</evidence>
<protein>
    <recommendedName>
        <fullName evidence="3">Radical SAM family RiPP maturation amino acid epimerase</fullName>
    </recommendedName>
</protein>
<sequence>MQVVCSQNKEEKTAPIIMLGDPAGVTDEHLKQVAEAKRFLERWTADEKFRELAAADVKAAGAECGMSMDPLEIKALWDRDAAIEVNRTDAIPLTVKRYREFVKEKLAHRDTLRNISCVPQNPVFKAWRARHINRCWGQFGNVNASMIHAPVSFELNHGCSVGCWFCGLDAPKLSAVFEYNPQNAQLWRETLSVFKKLAGPSAGTGVCYWASEPMDNPDYEKFCCDFHDILGTFPQTTTALPLKDAARTRKLLKLSNERGFWINRFSVLSVEMLHRVHKEFTAEELAFVELVTQNKEANMKQAVSGRARIKMRKDGSLGEGEEFNPAEGGSGTITCMSGFIVNMTDRNVKLISPCNSSDRWPVGYWLHAEGNFTDAASLDILVNKMVEKCMPTAVRAADPMRFRPDIKFERMDGGFNITSPFISLKFHDTPHIGEIGEMINAAVYTAGEIAVGIADKHEIQVAEVFLTLNKIFRHGVIDEEPETVRF</sequence>
<name>A0A1F7WLG6_9BACT</name>
<dbReference type="AlphaFoldDB" id="A0A1F7WLG6"/>
<dbReference type="Proteomes" id="UP000178735">
    <property type="component" value="Unassembled WGS sequence"/>
</dbReference>
<organism evidence="1 2">
    <name type="scientific">Candidatus Wallbacteria bacterium GWC2_49_35</name>
    <dbReference type="NCBI Taxonomy" id="1817813"/>
    <lineage>
        <taxon>Bacteria</taxon>
        <taxon>Candidatus Walliibacteriota</taxon>
    </lineage>
</organism>
<reference evidence="1 2" key="1">
    <citation type="journal article" date="2016" name="Nat. Commun.">
        <title>Thousands of microbial genomes shed light on interconnected biogeochemical processes in an aquifer system.</title>
        <authorList>
            <person name="Anantharaman K."/>
            <person name="Brown C.T."/>
            <person name="Hug L.A."/>
            <person name="Sharon I."/>
            <person name="Castelle C.J."/>
            <person name="Probst A.J."/>
            <person name="Thomas B.C."/>
            <person name="Singh A."/>
            <person name="Wilkins M.J."/>
            <person name="Karaoz U."/>
            <person name="Brodie E.L."/>
            <person name="Williams K.H."/>
            <person name="Hubbard S.S."/>
            <person name="Banfield J.F."/>
        </authorList>
    </citation>
    <scope>NUCLEOTIDE SEQUENCE [LARGE SCALE GENOMIC DNA]</scope>
</reference>
<evidence type="ECO:0000313" key="2">
    <source>
        <dbReference type="Proteomes" id="UP000178735"/>
    </source>
</evidence>
<dbReference type="STRING" id="1817813.A2008_08425"/>
<dbReference type="InterPro" id="IPR030950">
    <property type="entry name" value="rSAM_PoyD"/>
</dbReference>
<gene>
    <name evidence="1" type="ORF">A2008_08425</name>
</gene>
<dbReference type="NCBIfam" id="TIGR04517">
    <property type="entry name" value="rSAM_PoyD"/>
    <property type="match status" value="1"/>
</dbReference>